<accession>A0A081NFG4</accession>
<feature type="compositionally biased region" description="Polar residues" evidence="1">
    <location>
        <begin position="87"/>
        <end position="102"/>
    </location>
</feature>
<dbReference type="PROSITE" id="PS51257">
    <property type="entry name" value="PROKAR_LIPOPROTEIN"/>
    <property type="match status" value="1"/>
</dbReference>
<keyword evidence="2" id="KW-0732">Signal</keyword>
<name>A0A081NFG4_9GAMM</name>
<proteinExistence type="predicted"/>
<reference evidence="3 4" key="1">
    <citation type="submission" date="2014-06" db="EMBL/GenBank/DDBJ databases">
        <title>Whole Genome Sequences of Three Symbiotic Endozoicomonas Bacteria.</title>
        <authorList>
            <person name="Neave M.J."/>
            <person name="Apprill A."/>
            <person name="Voolstra C.R."/>
        </authorList>
    </citation>
    <scope>NUCLEOTIDE SEQUENCE [LARGE SCALE GENOMIC DNA]</scope>
    <source>
        <strain evidence="3 4">DSM 25634</strain>
    </source>
</reference>
<organism evidence="3 4">
    <name type="scientific">Endozoicomonas numazuensis</name>
    <dbReference type="NCBI Taxonomy" id="1137799"/>
    <lineage>
        <taxon>Bacteria</taxon>
        <taxon>Pseudomonadati</taxon>
        <taxon>Pseudomonadota</taxon>
        <taxon>Gammaproteobacteria</taxon>
        <taxon>Oceanospirillales</taxon>
        <taxon>Endozoicomonadaceae</taxon>
        <taxon>Endozoicomonas</taxon>
    </lineage>
</organism>
<evidence type="ECO:0000256" key="1">
    <source>
        <dbReference type="SAM" id="MobiDB-lite"/>
    </source>
</evidence>
<feature type="chain" id="PRO_5001760769" description="Lipoprotein" evidence="2">
    <location>
        <begin position="28"/>
        <end position="102"/>
    </location>
</feature>
<gene>
    <name evidence="3" type="ORF">GZ78_15195</name>
</gene>
<dbReference type="RefSeq" id="WP_034837167.1">
    <property type="nucleotide sequence ID" value="NZ_JOKH01000003.1"/>
</dbReference>
<feature type="signal peptide" evidence="2">
    <location>
        <begin position="1"/>
        <end position="27"/>
    </location>
</feature>
<dbReference type="AlphaFoldDB" id="A0A081NFG4"/>
<dbReference type="OrthoDB" id="9875297at2"/>
<keyword evidence="4" id="KW-1185">Reference proteome</keyword>
<comment type="caution">
    <text evidence="3">The sequence shown here is derived from an EMBL/GenBank/DDBJ whole genome shotgun (WGS) entry which is preliminary data.</text>
</comment>
<dbReference type="Proteomes" id="UP000028073">
    <property type="component" value="Unassembled WGS sequence"/>
</dbReference>
<evidence type="ECO:0000256" key="2">
    <source>
        <dbReference type="SAM" id="SignalP"/>
    </source>
</evidence>
<sequence>MRLNRFRHYSLGRFILIGAALLLSACASDMSQQDSTKAPPCTESWCHEQKDKTTAEIDNARNDEKRRNEMIKDNKQPIPGTYYPVDHTNTSHTPDTPQGISY</sequence>
<feature type="region of interest" description="Disordered" evidence="1">
    <location>
        <begin position="53"/>
        <end position="102"/>
    </location>
</feature>
<evidence type="ECO:0000313" key="3">
    <source>
        <dbReference type="EMBL" id="KEQ17187.1"/>
    </source>
</evidence>
<feature type="compositionally biased region" description="Basic and acidic residues" evidence="1">
    <location>
        <begin position="53"/>
        <end position="75"/>
    </location>
</feature>
<dbReference type="STRING" id="1137799.GZ78_15195"/>
<protein>
    <recommendedName>
        <fullName evidence="5">Lipoprotein</fullName>
    </recommendedName>
</protein>
<evidence type="ECO:0000313" key="4">
    <source>
        <dbReference type="Proteomes" id="UP000028073"/>
    </source>
</evidence>
<evidence type="ECO:0008006" key="5">
    <source>
        <dbReference type="Google" id="ProtNLM"/>
    </source>
</evidence>
<dbReference type="EMBL" id="JOKH01000003">
    <property type="protein sequence ID" value="KEQ17187.1"/>
    <property type="molecule type" value="Genomic_DNA"/>
</dbReference>